<dbReference type="AlphaFoldDB" id="A0A4V2V8G3"/>
<name>A0A4V2V8G3_RHISU</name>
<gene>
    <name evidence="1" type="ORF">EV132_113100</name>
</gene>
<evidence type="ECO:0000313" key="1">
    <source>
        <dbReference type="EMBL" id="TCU13115.1"/>
    </source>
</evidence>
<sequence>MPYAGFHTEGVTSMKYLAAMGVVLSLGCVSAAEAPSNYQTYHGIRVDSDPLLLAKYDRAVGYCQYEAMSWRGSPNPYSLVYNAALRSCLSRRNFIDRGAYAYPANRYFDHFFDR</sequence>
<evidence type="ECO:0000313" key="2">
    <source>
        <dbReference type="Proteomes" id="UP000294576"/>
    </source>
</evidence>
<dbReference type="Proteomes" id="UP000294576">
    <property type="component" value="Unassembled WGS sequence"/>
</dbReference>
<comment type="caution">
    <text evidence="1">The sequence shown here is derived from an EMBL/GenBank/DDBJ whole genome shotgun (WGS) entry which is preliminary data.</text>
</comment>
<dbReference type="EMBL" id="SMBH01000013">
    <property type="protein sequence ID" value="TCU13115.1"/>
    <property type="molecule type" value="Genomic_DNA"/>
</dbReference>
<accession>A0A4V2V8G3</accession>
<proteinExistence type="predicted"/>
<organism evidence="1 2">
    <name type="scientific">Rhizobium sullae</name>
    <name type="common">Rhizobium hedysari</name>
    <dbReference type="NCBI Taxonomy" id="50338"/>
    <lineage>
        <taxon>Bacteria</taxon>
        <taxon>Pseudomonadati</taxon>
        <taxon>Pseudomonadota</taxon>
        <taxon>Alphaproteobacteria</taxon>
        <taxon>Hyphomicrobiales</taxon>
        <taxon>Rhizobiaceae</taxon>
        <taxon>Rhizobium/Agrobacterium group</taxon>
        <taxon>Rhizobium</taxon>
    </lineage>
</organism>
<reference evidence="1 2" key="1">
    <citation type="submission" date="2019-03" db="EMBL/GenBank/DDBJ databases">
        <title>Genomic Encyclopedia of Type Strains, Phase IV (KMG-V): Genome sequencing to study the core and pangenomes of soil and plant-associated prokaryotes.</title>
        <authorList>
            <person name="Whitman W."/>
        </authorList>
    </citation>
    <scope>NUCLEOTIDE SEQUENCE [LARGE SCALE GENOMIC DNA]</scope>
    <source>
        <strain evidence="1 2">Hc14</strain>
    </source>
</reference>
<protein>
    <submittedName>
        <fullName evidence="1">Uncharacterized protein</fullName>
    </submittedName>
</protein>